<name>A0A840G215_RHOTE</name>
<dbReference type="Proteomes" id="UP000587070">
    <property type="component" value="Unassembled WGS sequence"/>
</dbReference>
<dbReference type="Gene3D" id="2.40.160.10">
    <property type="entry name" value="Porin"/>
    <property type="match status" value="1"/>
</dbReference>
<dbReference type="InterPro" id="IPR001702">
    <property type="entry name" value="Porin_Gram-ve"/>
</dbReference>
<gene>
    <name evidence="13" type="ORF">GGD90_000345</name>
</gene>
<dbReference type="GO" id="GO:0034220">
    <property type="term" value="P:monoatomic ion transmembrane transport"/>
    <property type="evidence" value="ECO:0007669"/>
    <property type="project" value="InterPro"/>
</dbReference>
<keyword evidence="3" id="KW-0813">Transport</keyword>
<dbReference type="CDD" id="cd00342">
    <property type="entry name" value="gram_neg_porins"/>
    <property type="match status" value="1"/>
</dbReference>
<comment type="subunit">
    <text evidence="2">Homotrimer.</text>
</comment>
<feature type="domain" description="Porin" evidence="12">
    <location>
        <begin position="7"/>
        <end position="323"/>
    </location>
</feature>
<evidence type="ECO:0000256" key="9">
    <source>
        <dbReference type="ARBA" id="ARBA00023136"/>
    </source>
</evidence>
<keyword evidence="8" id="KW-0626">Porin</keyword>
<evidence type="ECO:0000256" key="8">
    <source>
        <dbReference type="ARBA" id="ARBA00023114"/>
    </source>
</evidence>
<dbReference type="PANTHER" id="PTHR34501">
    <property type="entry name" value="PROTEIN YDDL-RELATED"/>
    <property type="match status" value="1"/>
</dbReference>
<keyword evidence="6 11" id="KW-0732">Signal</keyword>
<evidence type="ECO:0000256" key="1">
    <source>
        <dbReference type="ARBA" id="ARBA00004571"/>
    </source>
</evidence>
<dbReference type="InterPro" id="IPR023614">
    <property type="entry name" value="Porin_dom_sf"/>
</dbReference>
<evidence type="ECO:0000256" key="6">
    <source>
        <dbReference type="ARBA" id="ARBA00022729"/>
    </source>
</evidence>
<keyword evidence="5" id="KW-0812">Transmembrane</keyword>
<dbReference type="RefSeq" id="WP_153115005.1">
    <property type="nucleotide sequence ID" value="NZ_JACIGE010000001.1"/>
</dbReference>
<dbReference type="PRINTS" id="PR00182">
    <property type="entry name" value="ECOLNEIPORIN"/>
</dbReference>
<keyword evidence="4" id="KW-1134">Transmembrane beta strand</keyword>
<keyword evidence="10" id="KW-0998">Cell outer membrane</keyword>
<evidence type="ECO:0000256" key="5">
    <source>
        <dbReference type="ARBA" id="ARBA00022692"/>
    </source>
</evidence>
<evidence type="ECO:0000256" key="3">
    <source>
        <dbReference type="ARBA" id="ARBA00022448"/>
    </source>
</evidence>
<comment type="subcellular location">
    <subcellularLocation>
        <location evidence="1">Cell outer membrane</location>
        <topology evidence="1">Multi-pass membrane protein</topology>
    </subcellularLocation>
</comment>
<dbReference type="GO" id="GO:0009279">
    <property type="term" value="C:cell outer membrane"/>
    <property type="evidence" value="ECO:0007669"/>
    <property type="project" value="UniProtKB-SubCell"/>
</dbReference>
<evidence type="ECO:0000256" key="7">
    <source>
        <dbReference type="ARBA" id="ARBA00023065"/>
    </source>
</evidence>
<dbReference type="GO" id="GO:0046930">
    <property type="term" value="C:pore complex"/>
    <property type="evidence" value="ECO:0007669"/>
    <property type="project" value="UniProtKB-KW"/>
</dbReference>
<reference evidence="13 14" key="1">
    <citation type="submission" date="2020-08" db="EMBL/GenBank/DDBJ databases">
        <title>Genome sequencing of Purple Non-Sulfur Bacteria from various extreme environments.</title>
        <authorList>
            <person name="Mayer M."/>
        </authorList>
    </citation>
    <scope>NUCLEOTIDE SEQUENCE [LARGE SCALE GENOMIC DNA]</scope>
    <source>
        <strain evidence="13 14">2761</strain>
    </source>
</reference>
<keyword evidence="14" id="KW-1185">Reference proteome</keyword>
<dbReference type="PRINTS" id="PR00184">
    <property type="entry name" value="NEISSPPORIN"/>
</dbReference>
<dbReference type="PANTHER" id="PTHR34501:SF9">
    <property type="entry name" value="MAJOR OUTER MEMBRANE PROTEIN P.IA"/>
    <property type="match status" value="1"/>
</dbReference>
<evidence type="ECO:0000313" key="13">
    <source>
        <dbReference type="EMBL" id="MBB4245996.1"/>
    </source>
</evidence>
<proteinExistence type="predicted"/>
<evidence type="ECO:0000256" key="11">
    <source>
        <dbReference type="SAM" id="SignalP"/>
    </source>
</evidence>
<keyword evidence="9" id="KW-0472">Membrane</keyword>
<feature type="signal peptide" evidence="11">
    <location>
        <begin position="1"/>
        <end position="20"/>
    </location>
</feature>
<evidence type="ECO:0000256" key="4">
    <source>
        <dbReference type="ARBA" id="ARBA00022452"/>
    </source>
</evidence>
<protein>
    <submittedName>
        <fullName evidence="13">Putative porin</fullName>
    </submittedName>
</protein>
<comment type="caution">
    <text evidence="13">The sequence shown here is derived from an EMBL/GenBank/DDBJ whole genome shotgun (WGS) entry which is preliminary data.</text>
</comment>
<dbReference type="Pfam" id="PF13609">
    <property type="entry name" value="Porin_4"/>
    <property type="match status" value="1"/>
</dbReference>
<dbReference type="InterPro" id="IPR050298">
    <property type="entry name" value="Gram-neg_bact_OMP"/>
</dbReference>
<evidence type="ECO:0000256" key="10">
    <source>
        <dbReference type="ARBA" id="ARBA00023237"/>
    </source>
</evidence>
<dbReference type="AlphaFoldDB" id="A0A840G215"/>
<dbReference type="OrthoDB" id="5293374at2"/>
<sequence length="352" mass="36143">MQKKLIALAVAGLVSGGAYAQSNVTVYGVVDVFAGQTKADDNQVKNGIDSGGIGGSRIGFKGEEALGNGLKAIFTLEYGLTVDANQGVGTGTLAARQQYLGLSSNTLGTVIAGRLQTPGFDASNAYGAGISGGAAFSPLYALQQYAGANINSSARANNAIAYVSPTFAGFSGKVAYVFGEETTSNDRSKGYELGADYKNGPLAVSYVYSGGKDNAPLAVEQTKDAGHFLGASYDFGIAKLKGSYQREKTTQAGVNDLKFDLWQIGADVPVTAAGAVRVGYAQYKNKAAGADDDKVKAWTLGYTHSLSKRTTAYAAYTRLNNDNAADAGINGVNPTVAGGNGSILGAGINHAF</sequence>
<keyword evidence="7" id="KW-0406">Ion transport</keyword>
<feature type="chain" id="PRO_5032979580" evidence="11">
    <location>
        <begin position="21"/>
        <end position="352"/>
    </location>
</feature>
<accession>A0A840G215</accession>
<dbReference type="EMBL" id="JACIGE010000001">
    <property type="protein sequence ID" value="MBB4245996.1"/>
    <property type="molecule type" value="Genomic_DNA"/>
</dbReference>
<organism evidence="13 14">
    <name type="scientific">Rhodocyclus tenuis</name>
    <name type="common">Rhodospirillum tenue</name>
    <dbReference type="NCBI Taxonomy" id="1066"/>
    <lineage>
        <taxon>Bacteria</taxon>
        <taxon>Pseudomonadati</taxon>
        <taxon>Pseudomonadota</taxon>
        <taxon>Betaproteobacteria</taxon>
        <taxon>Rhodocyclales</taxon>
        <taxon>Rhodocyclaceae</taxon>
        <taxon>Rhodocyclus</taxon>
    </lineage>
</organism>
<evidence type="ECO:0000256" key="2">
    <source>
        <dbReference type="ARBA" id="ARBA00011233"/>
    </source>
</evidence>
<dbReference type="InterPro" id="IPR033900">
    <property type="entry name" value="Gram_neg_porin_domain"/>
</dbReference>
<evidence type="ECO:0000259" key="12">
    <source>
        <dbReference type="Pfam" id="PF13609"/>
    </source>
</evidence>
<dbReference type="SUPFAM" id="SSF56935">
    <property type="entry name" value="Porins"/>
    <property type="match status" value="1"/>
</dbReference>
<dbReference type="GO" id="GO:0015288">
    <property type="term" value="F:porin activity"/>
    <property type="evidence" value="ECO:0007669"/>
    <property type="project" value="UniProtKB-KW"/>
</dbReference>
<evidence type="ECO:0000313" key="14">
    <source>
        <dbReference type="Proteomes" id="UP000587070"/>
    </source>
</evidence>
<dbReference type="InterPro" id="IPR002299">
    <property type="entry name" value="Porin_Neis"/>
</dbReference>